<evidence type="ECO:0000256" key="17">
    <source>
        <dbReference type="SAM" id="MobiDB-lite"/>
    </source>
</evidence>
<dbReference type="AlphaFoldDB" id="A0A914ALD9"/>
<feature type="compositionally biased region" description="Polar residues" evidence="17">
    <location>
        <begin position="88"/>
        <end position="107"/>
    </location>
</feature>
<dbReference type="GO" id="GO:0000139">
    <property type="term" value="C:Golgi membrane"/>
    <property type="evidence" value="ECO:0007669"/>
    <property type="project" value="UniProtKB-SubCell"/>
</dbReference>
<keyword evidence="10" id="KW-0472">Membrane</keyword>
<evidence type="ECO:0000256" key="3">
    <source>
        <dbReference type="ARBA" id="ARBA00006003"/>
    </source>
</evidence>
<keyword evidence="9" id="KW-0333">Golgi apparatus</keyword>
<dbReference type="Proteomes" id="UP000887568">
    <property type="component" value="Unplaced"/>
</dbReference>
<dbReference type="PANTHER" id="PTHR45941">
    <property type="entry name" value="ALPHA-N-ACETYLGALACTOSAMINIDE ALPHA-2,6-SIALYLTRANSFERASE 2-LIKE-RELATED"/>
    <property type="match status" value="1"/>
</dbReference>
<evidence type="ECO:0000256" key="10">
    <source>
        <dbReference type="ARBA" id="ARBA00023136"/>
    </source>
</evidence>
<evidence type="ECO:0000256" key="7">
    <source>
        <dbReference type="ARBA" id="ARBA00022968"/>
    </source>
</evidence>
<protein>
    <recommendedName>
        <fullName evidence="14">alpha-N-acetylgalactosaminide alpha-2,6-sialyltransferase</fullName>
        <ecNumber evidence="14">2.4.3.3</ecNumber>
    </recommendedName>
</protein>
<keyword evidence="4" id="KW-0328">Glycosyltransferase</keyword>
<evidence type="ECO:0000256" key="4">
    <source>
        <dbReference type="ARBA" id="ARBA00022676"/>
    </source>
</evidence>
<accession>A0A914ALD9</accession>
<name>A0A914ALD9_PATMI</name>
<evidence type="ECO:0000256" key="1">
    <source>
        <dbReference type="ARBA" id="ARBA00004323"/>
    </source>
</evidence>
<dbReference type="Pfam" id="PF00777">
    <property type="entry name" value="Glyco_transf_29"/>
    <property type="match status" value="1"/>
</dbReference>
<evidence type="ECO:0000256" key="6">
    <source>
        <dbReference type="ARBA" id="ARBA00022692"/>
    </source>
</evidence>
<comment type="catalytic activity">
    <reaction evidence="15">
        <text>a 3-O-[N-acetyl-alpha-neuraminyl-(2-&gt;3)-beta-D-galactosyl-(1-&gt;3)-N-acetyl-alpha-D-galactosaminyl]-L-threonyl-[protein] + CMP-N-acetyl-beta-neuraminate = a 3-O-{alpha-Neu5Ac-(2-&gt;3)-beta-D-Gal-(1-&gt;3)-[alpha-Neu5Ac-(2-&gt;6)]-alpha-D-GalNAc}-L-threonyl-[protein] + CMP + H(+)</text>
        <dbReference type="Rhea" id="RHEA:81659"/>
        <dbReference type="Rhea" id="RHEA-COMP:14417"/>
        <dbReference type="Rhea" id="RHEA-COMP:16763"/>
        <dbReference type="ChEBI" id="CHEBI:15378"/>
        <dbReference type="ChEBI" id="CHEBI:57812"/>
        <dbReference type="ChEBI" id="CHEBI:60377"/>
        <dbReference type="ChEBI" id="CHEBI:139598"/>
        <dbReference type="ChEBI" id="CHEBI:156398"/>
    </reaction>
    <physiologicalReaction direction="left-to-right" evidence="15">
        <dbReference type="Rhea" id="RHEA:81660"/>
    </physiologicalReaction>
</comment>
<keyword evidence="11" id="KW-1015">Disulfide bond</keyword>
<comment type="similarity">
    <text evidence="3">Belongs to the glycosyltransferase 29 family.</text>
</comment>
<evidence type="ECO:0000256" key="5">
    <source>
        <dbReference type="ARBA" id="ARBA00022679"/>
    </source>
</evidence>
<proteinExistence type="inferred from homology"/>
<dbReference type="GO" id="GO:0001665">
    <property type="term" value="F:alpha-N-acetylgalactosaminide alpha-2,6-sialyltransferase activity"/>
    <property type="evidence" value="ECO:0007669"/>
    <property type="project" value="UniProtKB-EC"/>
</dbReference>
<evidence type="ECO:0000256" key="8">
    <source>
        <dbReference type="ARBA" id="ARBA00022989"/>
    </source>
</evidence>
<evidence type="ECO:0000256" key="13">
    <source>
        <dbReference type="ARBA" id="ARBA00036348"/>
    </source>
</evidence>
<reference evidence="18" key="1">
    <citation type="submission" date="2022-11" db="UniProtKB">
        <authorList>
            <consortium name="EnsemblMetazoa"/>
        </authorList>
    </citation>
    <scope>IDENTIFICATION</scope>
</reference>
<comment type="catalytic activity">
    <reaction evidence="16">
        <text>a 3-O-[N-acetyl-alpha-D-galactosaminyl]-L-threonyl-[protein] + CMP-N-acetyl-beta-neuraminate = a 3-O-[N-acetyl-alpha-neuraminosyl-(2-&gt;6)-N-acetyl-alpha-D-galactosaminyl]-L-threonyl-[protein] + CMP + H(+)</text>
        <dbReference type="Rhea" id="RHEA:81643"/>
        <dbReference type="Rhea" id="RHEA-COMP:11689"/>
        <dbReference type="Rhea" id="RHEA-COMP:19720"/>
        <dbReference type="ChEBI" id="CHEBI:15378"/>
        <dbReference type="ChEBI" id="CHEBI:57812"/>
        <dbReference type="ChEBI" id="CHEBI:60377"/>
        <dbReference type="ChEBI" id="CHEBI:87075"/>
        <dbReference type="ChEBI" id="CHEBI:231970"/>
    </reaction>
    <physiologicalReaction direction="left-to-right" evidence="16">
        <dbReference type="Rhea" id="RHEA:81644"/>
    </physiologicalReaction>
</comment>
<dbReference type="InterPro" id="IPR038578">
    <property type="entry name" value="GT29-like_sf"/>
</dbReference>
<comment type="subcellular location">
    <subcellularLocation>
        <location evidence="1">Golgi apparatus membrane</location>
        <topology evidence="1">Single-pass type II membrane protein</topology>
    </subcellularLocation>
</comment>
<dbReference type="RefSeq" id="XP_038064249.1">
    <property type="nucleotide sequence ID" value="XM_038208321.1"/>
</dbReference>
<dbReference type="FunFam" id="3.90.1480.20:FF:000015">
    <property type="entry name" value="Lactosylceramide alpha-2,3-sialyltransferase"/>
    <property type="match status" value="1"/>
</dbReference>
<evidence type="ECO:0000256" key="16">
    <source>
        <dbReference type="ARBA" id="ARBA00052285"/>
    </source>
</evidence>
<evidence type="ECO:0000256" key="15">
    <source>
        <dbReference type="ARBA" id="ARBA00050664"/>
    </source>
</evidence>
<comment type="catalytic activity">
    <reaction evidence="13">
        <text>a beta-D-galactosyl-(1-&gt;3)-N-acetyl-alpha-D-galactosaminyl derivative + CMP-N-acetyl-beta-neuraminate = a beta-D-galactosyl-(1-&gt;3)-[N-acetyl-alpha-neuraminyl-(2-&gt;6)]-N-acetyl-alpha-D-galactosaminyl derivative + CMP + H(+)</text>
        <dbReference type="Rhea" id="RHEA:11136"/>
        <dbReference type="ChEBI" id="CHEBI:15378"/>
        <dbReference type="ChEBI" id="CHEBI:57812"/>
        <dbReference type="ChEBI" id="CHEBI:60377"/>
        <dbReference type="ChEBI" id="CHEBI:133470"/>
        <dbReference type="ChEBI" id="CHEBI:140764"/>
        <dbReference type="EC" id="2.4.3.3"/>
    </reaction>
    <physiologicalReaction direction="left-to-right" evidence="13">
        <dbReference type="Rhea" id="RHEA:11137"/>
    </physiologicalReaction>
</comment>
<dbReference type="GeneID" id="119734773"/>
<keyword evidence="12" id="KW-0325">Glycoprotein</keyword>
<dbReference type="Gene3D" id="3.90.1480.20">
    <property type="entry name" value="Glycosyl transferase family 29"/>
    <property type="match status" value="1"/>
</dbReference>
<keyword evidence="8" id="KW-1133">Transmembrane helix</keyword>
<feature type="region of interest" description="Disordered" evidence="17">
    <location>
        <begin position="87"/>
        <end position="107"/>
    </location>
</feature>
<evidence type="ECO:0000256" key="14">
    <source>
        <dbReference type="ARBA" id="ARBA00039109"/>
    </source>
</evidence>
<comment type="pathway">
    <text evidence="2">Protein modification; protein glycosylation.</text>
</comment>
<organism evidence="18 19">
    <name type="scientific">Patiria miniata</name>
    <name type="common">Bat star</name>
    <name type="synonym">Asterina miniata</name>
    <dbReference type="NCBI Taxonomy" id="46514"/>
    <lineage>
        <taxon>Eukaryota</taxon>
        <taxon>Metazoa</taxon>
        <taxon>Echinodermata</taxon>
        <taxon>Eleutherozoa</taxon>
        <taxon>Asterozoa</taxon>
        <taxon>Asteroidea</taxon>
        <taxon>Valvatacea</taxon>
        <taxon>Valvatida</taxon>
        <taxon>Asterinidae</taxon>
        <taxon>Patiria</taxon>
    </lineage>
</organism>
<keyword evidence="19" id="KW-1185">Reference proteome</keyword>
<evidence type="ECO:0000256" key="12">
    <source>
        <dbReference type="ARBA" id="ARBA00023180"/>
    </source>
</evidence>
<dbReference type="InterPro" id="IPR001675">
    <property type="entry name" value="Glyco_trans_29"/>
</dbReference>
<evidence type="ECO:0000313" key="19">
    <source>
        <dbReference type="Proteomes" id="UP000887568"/>
    </source>
</evidence>
<evidence type="ECO:0000256" key="2">
    <source>
        <dbReference type="ARBA" id="ARBA00004922"/>
    </source>
</evidence>
<dbReference type="OrthoDB" id="10264956at2759"/>
<keyword evidence="6" id="KW-0812">Transmembrane</keyword>
<sequence>MPSMRSKIARSRRIKAALAGGVLLYGVILLVSTSTKQEQHMAYPWAAQGDGFRQAHRQEHLRHTMEIEANSQSPAGRRGNASRLLIGNHTNSLSPAGSRGNQSQQLKGNHTVVELNKITEEPLKCTRTLKSLTKYSKWFQGRYQPKVKLFLDKNDINNYKSYLTRGLPYGFKGQNHTEFDLVLKNPNFTNPSIHGAHRKAGCIRCAVVGSGGILNGSGAGAEIDGHDYVFRVNRALSRGRFATDVGRRTTFYTFFPESQGIGNVEDKSMIAFYAMFKAYDVAYAKKLIQGDKSPRYNITATSRGMKRPGLEASKLKIIHPAFFNYVSQVYLMRKARPTTGSIVVIMSLHICDEVTIYGFGYDPRFTMHYYDSKFIKHTQKSTASHNVDNERKLWMKLHDEGVIRLFKRDL</sequence>
<dbReference type="PANTHER" id="PTHR45941:SF8">
    <property type="entry name" value="ALPHA-N-ACETYLGALACTOSAMINIDE ALPHA-2,6-SIALYLTRANSFERASE 1-LIKE"/>
    <property type="match status" value="1"/>
</dbReference>
<keyword evidence="7" id="KW-0735">Signal-anchor</keyword>
<dbReference type="EC" id="2.4.3.3" evidence="14"/>
<evidence type="ECO:0000256" key="11">
    <source>
        <dbReference type="ARBA" id="ARBA00023157"/>
    </source>
</evidence>
<keyword evidence="5" id="KW-0808">Transferase</keyword>
<evidence type="ECO:0000256" key="9">
    <source>
        <dbReference type="ARBA" id="ARBA00023034"/>
    </source>
</evidence>
<dbReference type="EnsemblMetazoa" id="XM_038208321.1">
    <property type="protein sequence ID" value="XP_038064249.1"/>
    <property type="gene ID" value="LOC119734773"/>
</dbReference>
<evidence type="ECO:0000313" key="18">
    <source>
        <dbReference type="EnsemblMetazoa" id="XP_038064249.1"/>
    </source>
</evidence>